<proteinExistence type="predicted"/>
<comment type="caution">
    <text evidence="1">The sequence shown here is derived from an EMBL/GenBank/DDBJ whole genome shotgun (WGS) entry which is preliminary data.</text>
</comment>
<dbReference type="EMBL" id="JAHRIN010016928">
    <property type="protein sequence ID" value="MEQ2196538.1"/>
    <property type="molecule type" value="Genomic_DNA"/>
</dbReference>
<sequence length="97" mass="10140">MNSPPNTVSSSCRWAGFASSPVCISPSVLHQGSRFACSVALWASRARAAIDADGLRKDSACFTVTTERGGASMGGDIEMYSSTCCCNSARRVSIKPS</sequence>
<protein>
    <submittedName>
        <fullName evidence="1">Uncharacterized protein</fullName>
    </submittedName>
</protein>
<accession>A0ABV0QLV4</accession>
<reference evidence="1 2" key="1">
    <citation type="submission" date="2021-06" db="EMBL/GenBank/DDBJ databases">
        <authorList>
            <person name="Palmer J.M."/>
        </authorList>
    </citation>
    <scope>NUCLEOTIDE SEQUENCE [LARGE SCALE GENOMIC DNA]</scope>
    <source>
        <strain evidence="1 2">XC_2019</strain>
        <tissue evidence="1">Muscle</tissue>
    </source>
</reference>
<dbReference type="Proteomes" id="UP001434883">
    <property type="component" value="Unassembled WGS sequence"/>
</dbReference>
<name>A0ABV0QLV4_9TELE</name>
<evidence type="ECO:0000313" key="2">
    <source>
        <dbReference type="Proteomes" id="UP001434883"/>
    </source>
</evidence>
<organism evidence="1 2">
    <name type="scientific">Xenoophorus captivus</name>
    <dbReference type="NCBI Taxonomy" id="1517983"/>
    <lineage>
        <taxon>Eukaryota</taxon>
        <taxon>Metazoa</taxon>
        <taxon>Chordata</taxon>
        <taxon>Craniata</taxon>
        <taxon>Vertebrata</taxon>
        <taxon>Euteleostomi</taxon>
        <taxon>Actinopterygii</taxon>
        <taxon>Neopterygii</taxon>
        <taxon>Teleostei</taxon>
        <taxon>Neoteleostei</taxon>
        <taxon>Acanthomorphata</taxon>
        <taxon>Ovalentaria</taxon>
        <taxon>Atherinomorphae</taxon>
        <taxon>Cyprinodontiformes</taxon>
        <taxon>Goodeidae</taxon>
        <taxon>Xenoophorus</taxon>
    </lineage>
</organism>
<evidence type="ECO:0000313" key="1">
    <source>
        <dbReference type="EMBL" id="MEQ2196538.1"/>
    </source>
</evidence>
<keyword evidence="2" id="KW-1185">Reference proteome</keyword>
<gene>
    <name evidence="1" type="ORF">XENOCAPTIV_002316</name>
</gene>